<keyword evidence="2" id="KW-1185">Reference proteome</keyword>
<protein>
    <submittedName>
        <fullName evidence="1">Uncharacterized protein</fullName>
    </submittedName>
</protein>
<proteinExistence type="predicted"/>
<name>A0A6A5T1G5_9PLEO</name>
<organism evidence="1 2">
    <name type="scientific">Clathrospora elynae</name>
    <dbReference type="NCBI Taxonomy" id="706981"/>
    <lineage>
        <taxon>Eukaryota</taxon>
        <taxon>Fungi</taxon>
        <taxon>Dikarya</taxon>
        <taxon>Ascomycota</taxon>
        <taxon>Pezizomycotina</taxon>
        <taxon>Dothideomycetes</taxon>
        <taxon>Pleosporomycetidae</taxon>
        <taxon>Pleosporales</taxon>
        <taxon>Diademaceae</taxon>
        <taxon>Clathrospora</taxon>
    </lineage>
</organism>
<gene>
    <name evidence="1" type="ORF">EJ02DRAFT_475802</name>
</gene>
<evidence type="ECO:0000313" key="1">
    <source>
        <dbReference type="EMBL" id="KAF1945509.1"/>
    </source>
</evidence>
<dbReference type="Gene3D" id="3.40.462.10">
    <property type="entry name" value="FAD-linked oxidases, C-terminal domain"/>
    <property type="match status" value="1"/>
</dbReference>
<sequence>MTSTPSWNQASPSQAYMTTVSPREDFWSHTSPIPDWRNAELQPKFDLGYWNAKFGLYGAQNVTQAQFDELKRIIEAKTSKGRLAGKKIAAPEGEMLDPLSIPEKDGGFFVGIPSLWSLPMVKFRLPKI</sequence>
<reference evidence="1" key="1">
    <citation type="journal article" date="2020" name="Stud. Mycol.">
        <title>101 Dothideomycetes genomes: a test case for predicting lifestyles and emergence of pathogens.</title>
        <authorList>
            <person name="Haridas S."/>
            <person name="Albert R."/>
            <person name="Binder M."/>
            <person name="Bloem J."/>
            <person name="Labutti K."/>
            <person name="Salamov A."/>
            <person name="Andreopoulos B."/>
            <person name="Baker S."/>
            <person name="Barry K."/>
            <person name="Bills G."/>
            <person name="Bluhm B."/>
            <person name="Cannon C."/>
            <person name="Castanera R."/>
            <person name="Culley D."/>
            <person name="Daum C."/>
            <person name="Ezra D."/>
            <person name="Gonzalez J."/>
            <person name="Henrissat B."/>
            <person name="Kuo A."/>
            <person name="Liang C."/>
            <person name="Lipzen A."/>
            <person name="Lutzoni F."/>
            <person name="Magnuson J."/>
            <person name="Mondo S."/>
            <person name="Nolan M."/>
            <person name="Ohm R."/>
            <person name="Pangilinan J."/>
            <person name="Park H.-J."/>
            <person name="Ramirez L."/>
            <person name="Alfaro M."/>
            <person name="Sun H."/>
            <person name="Tritt A."/>
            <person name="Yoshinaga Y."/>
            <person name="Zwiers L.-H."/>
            <person name="Turgeon B."/>
            <person name="Goodwin S."/>
            <person name="Spatafora J."/>
            <person name="Crous P."/>
            <person name="Grigoriev I."/>
        </authorList>
    </citation>
    <scope>NUCLEOTIDE SEQUENCE</scope>
    <source>
        <strain evidence="1">CBS 161.51</strain>
    </source>
</reference>
<evidence type="ECO:0000313" key="2">
    <source>
        <dbReference type="Proteomes" id="UP000800038"/>
    </source>
</evidence>
<dbReference type="InterPro" id="IPR016170">
    <property type="entry name" value="Cytok_DH_C_sf"/>
</dbReference>
<dbReference type="EMBL" id="ML976009">
    <property type="protein sequence ID" value="KAF1945509.1"/>
    <property type="molecule type" value="Genomic_DNA"/>
</dbReference>
<accession>A0A6A5T1G5</accession>
<dbReference type="OrthoDB" id="5332616at2759"/>
<dbReference type="Proteomes" id="UP000800038">
    <property type="component" value="Unassembled WGS sequence"/>
</dbReference>
<dbReference type="AlphaFoldDB" id="A0A6A5T1G5"/>